<organism evidence="1 2">
    <name type="scientific">Dermacentor silvarum</name>
    <name type="common">Tick</name>
    <dbReference type="NCBI Taxonomy" id="543639"/>
    <lineage>
        <taxon>Eukaryota</taxon>
        <taxon>Metazoa</taxon>
        <taxon>Ecdysozoa</taxon>
        <taxon>Arthropoda</taxon>
        <taxon>Chelicerata</taxon>
        <taxon>Arachnida</taxon>
        <taxon>Acari</taxon>
        <taxon>Parasitiformes</taxon>
        <taxon>Ixodida</taxon>
        <taxon>Ixodoidea</taxon>
        <taxon>Ixodidae</taxon>
        <taxon>Rhipicephalinae</taxon>
        <taxon>Dermacentor</taxon>
    </lineage>
</organism>
<protein>
    <submittedName>
        <fullName evidence="1">Uncharacterized protein</fullName>
    </submittedName>
</protein>
<comment type="caution">
    <text evidence="1">The sequence shown here is derived from an EMBL/GenBank/DDBJ whole genome shotgun (WGS) entry which is preliminary data.</text>
</comment>
<reference evidence="1" key="1">
    <citation type="submission" date="2020-05" db="EMBL/GenBank/DDBJ databases">
        <title>Large-scale comparative analyses of tick genomes elucidate their genetic diversity and vector capacities.</title>
        <authorList>
            <person name="Jia N."/>
            <person name="Wang J."/>
            <person name="Shi W."/>
            <person name="Du L."/>
            <person name="Sun Y."/>
            <person name="Zhan W."/>
            <person name="Jiang J."/>
            <person name="Wang Q."/>
            <person name="Zhang B."/>
            <person name="Ji P."/>
            <person name="Sakyi L.B."/>
            <person name="Cui X."/>
            <person name="Yuan T."/>
            <person name="Jiang B."/>
            <person name="Yang W."/>
            <person name="Lam T.T.-Y."/>
            <person name="Chang Q."/>
            <person name="Ding S."/>
            <person name="Wang X."/>
            <person name="Zhu J."/>
            <person name="Ruan X."/>
            <person name="Zhao L."/>
            <person name="Wei J."/>
            <person name="Que T."/>
            <person name="Du C."/>
            <person name="Cheng J."/>
            <person name="Dai P."/>
            <person name="Han X."/>
            <person name="Huang E."/>
            <person name="Gao Y."/>
            <person name="Liu J."/>
            <person name="Shao H."/>
            <person name="Ye R."/>
            <person name="Li L."/>
            <person name="Wei W."/>
            <person name="Wang X."/>
            <person name="Wang C."/>
            <person name="Yang T."/>
            <person name="Huo Q."/>
            <person name="Li W."/>
            <person name="Guo W."/>
            <person name="Chen H."/>
            <person name="Zhou L."/>
            <person name="Ni X."/>
            <person name="Tian J."/>
            <person name="Zhou Y."/>
            <person name="Sheng Y."/>
            <person name="Liu T."/>
            <person name="Pan Y."/>
            <person name="Xia L."/>
            <person name="Li J."/>
            <person name="Zhao F."/>
            <person name="Cao W."/>
        </authorList>
    </citation>
    <scope>NUCLEOTIDE SEQUENCE</scope>
    <source>
        <strain evidence="1">Dsil-2018</strain>
    </source>
</reference>
<accession>A0ACB8D7I6</accession>
<name>A0ACB8D7I6_DERSI</name>
<dbReference type="EMBL" id="CM023472">
    <property type="protein sequence ID" value="KAH7960382.1"/>
    <property type="molecule type" value="Genomic_DNA"/>
</dbReference>
<dbReference type="Proteomes" id="UP000821865">
    <property type="component" value="Chromosome 3"/>
</dbReference>
<evidence type="ECO:0000313" key="1">
    <source>
        <dbReference type="EMBL" id="KAH7960382.1"/>
    </source>
</evidence>
<sequence length="438" mass="46717">MAWPNSAGSWSVFLASVATFISLAAGDGTCEISGGYDYKRLFTTAWHVDVKGSAPCVTMGAQSCFWTLSFCGDGKEQQCGKDKACEWLNTTAAKPMGQFTTLQANGQNSFVVKFQEAGGSLLKCSDPSKTLRTNVIFTCDHDKPIPIGPGSLVTKLPYNNIDERDPCERNVTVPYDGACGSAPATSSGGLSTGSILLILFFVGLLIYIVGGILVNRNNGAQGVEMIPHLQFWKELPSLIVVPVNPCGVGHACEVNTSGLDPLSIGTFQKLLPQDHSSFIVKFEEADGSNATKCKDKKIVVNLIFSCDEKKNIVVGPGAELTKLDYTPLIVSTECERNLTIPFSGACTPEAPTGGLSAGSVLLILFFIALLVYLVGGILINHNNGARGWEMVPHHQFWSELPGLCVDGCVFFVKYITCQGGPVSYGMPGGGGNRSYDNI</sequence>
<evidence type="ECO:0000313" key="2">
    <source>
        <dbReference type="Proteomes" id="UP000821865"/>
    </source>
</evidence>
<proteinExistence type="predicted"/>
<gene>
    <name evidence="1" type="ORF">HPB49_019080</name>
</gene>
<keyword evidence="2" id="KW-1185">Reference proteome</keyword>